<comment type="caution">
    <text evidence="2">The sequence shown here is derived from an EMBL/GenBank/DDBJ whole genome shotgun (WGS) entry which is preliminary data.</text>
</comment>
<evidence type="ECO:0000313" key="3">
    <source>
        <dbReference type="Proteomes" id="UP000632222"/>
    </source>
</evidence>
<dbReference type="InterPro" id="IPR050767">
    <property type="entry name" value="Sel1_AlgK"/>
</dbReference>
<evidence type="ECO:0000313" key="2">
    <source>
        <dbReference type="EMBL" id="GGJ58211.1"/>
    </source>
</evidence>
<dbReference type="InterPro" id="IPR011990">
    <property type="entry name" value="TPR-like_helical_dom_sf"/>
</dbReference>
<proteinExistence type="predicted"/>
<dbReference type="Pfam" id="PF08238">
    <property type="entry name" value="Sel1"/>
    <property type="match status" value="3"/>
</dbReference>
<protein>
    <recommendedName>
        <fullName evidence="4">Sel1 repeat family protein</fullName>
    </recommendedName>
</protein>
<evidence type="ECO:0000256" key="1">
    <source>
        <dbReference type="SAM" id="SignalP"/>
    </source>
</evidence>
<gene>
    <name evidence="2" type="ORF">GCM10008938_50380</name>
</gene>
<dbReference type="InterPro" id="IPR006597">
    <property type="entry name" value="Sel1-like"/>
</dbReference>
<dbReference type="PANTHER" id="PTHR11102:SF160">
    <property type="entry name" value="ERAD-ASSOCIATED E3 UBIQUITIN-PROTEIN LIGASE COMPONENT HRD3"/>
    <property type="match status" value="1"/>
</dbReference>
<dbReference type="Proteomes" id="UP000632222">
    <property type="component" value="Unassembled WGS sequence"/>
</dbReference>
<dbReference type="EMBL" id="BMOD01000042">
    <property type="protein sequence ID" value="GGJ58211.1"/>
    <property type="molecule type" value="Genomic_DNA"/>
</dbReference>
<keyword evidence="3" id="KW-1185">Reference proteome</keyword>
<feature type="signal peptide" evidence="1">
    <location>
        <begin position="1"/>
        <end position="20"/>
    </location>
</feature>
<name>A0ABQ2DJB0_9DEIO</name>
<dbReference type="SUPFAM" id="SSF81901">
    <property type="entry name" value="HCP-like"/>
    <property type="match status" value="1"/>
</dbReference>
<feature type="chain" id="PRO_5045671316" description="Sel1 repeat family protein" evidence="1">
    <location>
        <begin position="21"/>
        <end position="162"/>
    </location>
</feature>
<sequence>MTARTKVLCLLLGLLSNVQAQSLSELREAAGQGKASAQFQLAMQYELLGLPANSLYWLFKAARNGSVTAQYNLYQRYRTGKTVRQDAAKARRWLKAASCSGLVNAQTQLALELEKEDPAQAYLWLKEASKQQYPAALRALERLDPSLTNPHLRLADLCVPSP</sequence>
<reference evidence="3" key="1">
    <citation type="journal article" date="2019" name="Int. J. Syst. Evol. Microbiol.">
        <title>The Global Catalogue of Microorganisms (GCM) 10K type strain sequencing project: providing services to taxonomists for standard genome sequencing and annotation.</title>
        <authorList>
            <consortium name="The Broad Institute Genomics Platform"/>
            <consortium name="The Broad Institute Genome Sequencing Center for Infectious Disease"/>
            <person name="Wu L."/>
            <person name="Ma J."/>
        </authorList>
    </citation>
    <scope>NUCLEOTIDE SEQUENCE [LARGE SCALE GENOMIC DNA]</scope>
    <source>
        <strain evidence="3">JCM 14370</strain>
    </source>
</reference>
<dbReference type="RefSeq" id="WP_189008968.1">
    <property type="nucleotide sequence ID" value="NZ_BMOD01000042.1"/>
</dbReference>
<evidence type="ECO:0008006" key="4">
    <source>
        <dbReference type="Google" id="ProtNLM"/>
    </source>
</evidence>
<dbReference type="PANTHER" id="PTHR11102">
    <property type="entry name" value="SEL-1-LIKE PROTEIN"/>
    <property type="match status" value="1"/>
</dbReference>
<organism evidence="2 3">
    <name type="scientific">Deinococcus roseus</name>
    <dbReference type="NCBI Taxonomy" id="392414"/>
    <lineage>
        <taxon>Bacteria</taxon>
        <taxon>Thermotogati</taxon>
        <taxon>Deinococcota</taxon>
        <taxon>Deinococci</taxon>
        <taxon>Deinococcales</taxon>
        <taxon>Deinococcaceae</taxon>
        <taxon>Deinococcus</taxon>
    </lineage>
</organism>
<dbReference type="Gene3D" id="1.25.40.10">
    <property type="entry name" value="Tetratricopeptide repeat domain"/>
    <property type="match status" value="1"/>
</dbReference>
<dbReference type="SMART" id="SM00671">
    <property type="entry name" value="SEL1"/>
    <property type="match status" value="3"/>
</dbReference>
<accession>A0ABQ2DJB0</accession>
<keyword evidence="1" id="KW-0732">Signal</keyword>